<evidence type="ECO:0000313" key="2">
    <source>
        <dbReference type="EMBL" id="OBK86347.1"/>
    </source>
</evidence>
<feature type="compositionally biased region" description="Basic and acidic residues" evidence="1">
    <location>
        <begin position="92"/>
        <end position="103"/>
    </location>
</feature>
<proteinExistence type="predicted"/>
<dbReference type="AlphaFoldDB" id="A0A1A3TVB9"/>
<sequence length="128" mass="13810">MSNRYKLIRSHLDHAESADSAAQTLQHLRSVLTEVGQLLDEQLASAVVDDELSLAAAGKSAGLTENAVGPRLANTARLSPYVTAGAARITAEDVKRARQDKYARKPLPPAAPPEPMRFKPRRSAKPSQ</sequence>
<feature type="compositionally biased region" description="Basic residues" evidence="1">
    <location>
        <begin position="118"/>
        <end position="128"/>
    </location>
</feature>
<dbReference type="Proteomes" id="UP000093759">
    <property type="component" value="Unassembled WGS sequence"/>
</dbReference>
<evidence type="ECO:0000313" key="3">
    <source>
        <dbReference type="Proteomes" id="UP000093759"/>
    </source>
</evidence>
<protein>
    <submittedName>
        <fullName evidence="2">Uncharacterized protein</fullName>
    </submittedName>
</protein>
<comment type="caution">
    <text evidence="2">The sequence shown here is derived from an EMBL/GenBank/DDBJ whole genome shotgun (WGS) entry which is preliminary data.</text>
</comment>
<gene>
    <name evidence="2" type="ORF">A5648_05865</name>
</gene>
<dbReference type="EMBL" id="LZMF01000093">
    <property type="protein sequence ID" value="OBK86347.1"/>
    <property type="molecule type" value="Genomic_DNA"/>
</dbReference>
<name>A0A1A3TVB9_MYCSD</name>
<evidence type="ECO:0000256" key="1">
    <source>
        <dbReference type="SAM" id="MobiDB-lite"/>
    </source>
</evidence>
<accession>A0A1A3TVB9</accession>
<organism evidence="2 3">
    <name type="scientific">Mycolicibacter sinensis (strain JDM601)</name>
    <name type="common">Mycobacterium sinense</name>
    <dbReference type="NCBI Taxonomy" id="875328"/>
    <lineage>
        <taxon>Bacteria</taxon>
        <taxon>Bacillati</taxon>
        <taxon>Actinomycetota</taxon>
        <taxon>Actinomycetes</taxon>
        <taxon>Mycobacteriales</taxon>
        <taxon>Mycobacteriaceae</taxon>
        <taxon>Mycolicibacter</taxon>
    </lineage>
</organism>
<reference evidence="3" key="1">
    <citation type="submission" date="2016-06" db="EMBL/GenBank/DDBJ databases">
        <authorList>
            <person name="Sutton G."/>
            <person name="Brinkac L."/>
            <person name="Sanka R."/>
            <person name="Adams M."/>
            <person name="Lau E."/>
            <person name="Garcia-Basteiro A."/>
            <person name="Lopez-Varela E."/>
            <person name="Palencia S."/>
        </authorList>
    </citation>
    <scope>NUCLEOTIDE SEQUENCE [LARGE SCALE GENOMIC DNA]</scope>
    <source>
        <strain evidence="3">1274684.2</strain>
    </source>
</reference>
<dbReference type="RefSeq" id="WP_065025167.1">
    <property type="nucleotide sequence ID" value="NZ_LZMF01000093.1"/>
</dbReference>
<feature type="region of interest" description="Disordered" evidence="1">
    <location>
        <begin position="92"/>
        <end position="128"/>
    </location>
</feature>
<feature type="compositionally biased region" description="Pro residues" evidence="1">
    <location>
        <begin position="106"/>
        <end position="115"/>
    </location>
</feature>